<dbReference type="Pfam" id="PF13460">
    <property type="entry name" value="NAD_binding_10"/>
    <property type="match status" value="1"/>
</dbReference>
<dbReference type="OrthoDB" id="2282439at2"/>
<dbReference type="SUPFAM" id="SSF51735">
    <property type="entry name" value="NAD(P)-binding Rossmann-fold domains"/>
    <property type="match status" value="1"/>
</dbReference>
<name>A0A081BHF9_9LACO</name>
<dbReference type="RefSeq" id="WP_051907179.1">
    <property type="nucleotide sequence ID" value="NZ_BBAZ01000006.1"/>
</dbReference>
<sequence length="201" mass="22282">MKKILVLSDHGDIASTVMQSLVKEAEVELRVWESEPREPITGVTYYGGDAHVAADYVEAVRNVAVIYSDLTGMDVDWAIEAVTEAIRETNNQAVRFVFRSVAGIDEEVTEEISYPGITDKSAFLKQQRYAIKMIDEEEIPYTILRVSNVSATSYGKLALYNEGNAMPSGNVSRETLSQFIVQELLTGEHTNQSIGLVEKEG</sequence>
<accession>A0A081BHF9</accession>
<dbReference type="InterPro" id="IPR036291">
    <property type="entry name" value="NAD(P)-bd_dom_sf"/>
</dbReference>
<dbReference type="Gene3D" id="3.40.50.720">
    <property type="entry name" value="NAD(P)-binding Rossmann-like Domain"/>
    <property type="match status" value="1"/>
</dbReference>
<dbReference type="eggNOG" id="COG0702">
    <property type="taxonomic scope" value="Bacteria"/>
</dbReference>
<dbReference type="STRING" id="1291743.LOSG293_070160"/>
<dbReference type="InterPro" id="IPR016040">
    <property type="entry name" value="NAD(P)-bd_dom"/>
</dbReference>
<gene>
    <name evidence="2" type="ORF">LOSG293_070160</name>
</gene>
<organism evidence="2 3">
    <name type="scientific">Secundilactobacillus oryzae JCM 18671</name>
    <dbReference type="NCBI Taxonomy" id="1291743"/>
    <lineage>
        <taxon>Bacteria</taxon>
        <taxon>Bacillati</taxon>
        <taxon>Bacillota</taxon>
        <taxon>Bacilli</taxon>
        <taxon>Lactobacillales</taxon>
        <taxon>Lactobacillaceae</taxon>
        <taxon>Secundilactobacillus</taxon>
    </lineage>
</organism>
<proteinExistence type="predicted"/>
<feature type="domain" description="NAD(P)-binding" evidence="1">
    <location>
        <begin position="10"/>
        <end position="184"/>
    </location>
</feature>
<evidence type="ECO:0000313" key="2">
    <source>
        <dbReference type="EMBL" id="GAK47477.1"/>
    </source>
</evidence>
<reference evidence="2" key="1">
    <citation type="journal article" date="2014" name="Genome Announc.">
        <title>Draft Genome Sequence of Lactobacillus oryzae Strain SG293T.</title>
        <authorList>
            <person name="Tanizawa Y."/>
            <person name="Fujisawa T."/>
            <person name="Mochizuki T."/>
            <person name="Kaminuma E."/>
            <person name="Nakamura Y."/>
            <person name="Tohno M."/>
        </authorList>
    </citation>
    <scope>NUCLEOTIDE SEQUENCE [LARGE SCALE GENOMIC DNA]</scope>
    <source>
        <strain evidence="2">SG293</strain>
    </source>
</reference>
<dbReference type="Proteomes" id="UP000028700">
    <property type="component" value="Unassembled WGS sequence"/>
</dbReference>
<evidence type="ECO:0000313" key="3">
    <source>
        <dbReference type="Proteomes" id="UP000028700"/>
    </source>
</evidence>
<dbReference type="AlphaFoldDB" id="A0A081BHF9"/>
<protein>
    <submittedName>
        <fullName evidence="2">Saccharopine dehydrogenase</fullName>
    </submittedName>
</protein>
<evidence type="ECO:0000259" key="1">
    <source>
        <dbReference type="Pfam" id="PF13460"/>
    </source>
</evidence>
<comment type="caution">
    <text evidence="2">The sequence shown here is derived from an EMBL/GenBank/DDBJ whole genome shotgun (WGS) entry which is preliminary data.</text>
</comment>
<dbReference type="EMBL" id="BBJM01000007">
    <property type="protein sequence ID" value="GAK47477.1"/>
    <property type="molecule type" value="Genomic_DNA"/>
</dbReference>
<keyword evidence="3" id="KW-1185">Reference proteome</keyword>